<comment type="subcellular location">
    <subcellularLocation>
        <location evidence="1 11">Cell outer membrane</location>
        <topology evidence="1 11">Multi-pass membrane protein</topology>
    </subcellularLocation>
</comment>
<keyword evidence="15" id="KW-0732">Signal</keyword>
<keyword evidence="5 11" id="KW-0812">Transmembrane</keyword>
<dbReference type="OrthoDB" id="5987490at2"/>
<dbReference type="Gene3D" id="2.40.170.20">
    <property type="entry name" value="TonB-dependent receptor, beta-barrel domain"/>
    <property type="match status" value="1"/>
</dbReference>
<evidence type="ECO:0000256" key="7">
    <source>
        <dbReference type="ARBA" id="ARBA00023065"/>
    </source>
</evidence>
<feature type="short sequence motif" description="TonB box" evidence="12">
    <location>
        <begin position="44"/>
        <end position="50"/>
    </location>
</feature>
<evidence type="ECO:0000259" key="17">
    <source>
        <dbReference type="Pfam" id="PF07715"/>
    </source>
</evidence>
<accession>A0A1E7Q248</accession>
<evidence type="ECO:0000256" key="14">
    <source>
        <dbReference type="SAM" id="MobiDB-lite"/>
    </source>
</evidence>
<keyword evidence="4" id="KW-0410">Iron transport</keyword>
<evidence type="ECO:0000256" key="2">
    <source>
        <dbReference type="ARBA" id="ARBA00022448"/>
    </source>
</evidence>
<dbReference type="PANTHER" id="PTHR32552">
    <property type="entry name" value="FERRICHROME IRON RECEPTOR-RELATED"/>
    <property type="match status" value="1"/>
</dbReference>
<keyword evidence="19" id="KW-1185">Reference proteome</keyword>
<evidence type="ECO:0000256" key="11">
    <source>
        <dbReference type="PROSITE-ProRule" id="PRU01360"/>
    </source>
</evidence>
<evidence type="ECO:0000256" key="1">
    <source>
        <dbReference type="ARBA" id="ARBA00004571"/>
    </source>
</evidence>
<dbReference type="GO" id="GO:0006826">
    <property type="term" value="P:iron ion transport"/>
    <property type="evidence" value="ECO:0007669"/>
    <property type="project" value="UniProtKB-KW"/>
</dbReference>
<dbReference type="InterPro" id="IPR010916">
    <property type="entry name" value="TonB_box_CS"/>
</dbReference>
<evidence type="ECO:0000256" key="9">
    <source>
        <dbReference type="ARBA" id="ARBA00023136"/>
    </source>
</evidence>
<feature type="domain" description="TonB-dependent receptor plug" evidence="17">
    <location>
        <begin position="56"/>
        <end position="166"/>
    </location>
</feature>
<dbReference type="SUPFAM" id="SSF56935">
    <property type="entry name" value="Porins"/>
    <property type="match status" value="1"/>
</dbReference>
<feature type="domain" description="TonB-dependent receptor-like beta-barrel" evidence="16">
    <location>
        <begin position="258"/>
        <end position="710"/>
    </location>
</feature>
<keyword evidence="3 11" id="KW-1134">Transmembrane beta strand</keyword>
<gene>
    <name evidence="18" type="ORF">BI198_00740</name>
</gene>
<keyword evidence="7" id="KW-0406">Ion transport</keyword>
<evidence type="ECO:0000256" key="4">
    <source>
        <dbReference type="ARBA" id="ARBA00022496"/>
    </source>
</evidence>
<dbReference type="GO" id="GO:0009279">
    <property type="term" value="C:cell outer membrane"/>
    <property type="evidence" value="ECO:0007669"/>
    <property type="project" value="UniProtKB-SubCell"/>
</dbReference>
<keyword evidence="8 12" id="KW-0798">TonB box</keyword>
<proteinExistence type="inferred from homology"/>
<dbReference type="Pfam" id="PF07715">
    <property type="entry name" value="Plug"/>
    <property type="match status" value="1"/>
</dbReference>
<evidence type="ECO:0000256" key="12">
    <source>
        <dbReference type="PROSITE-ProRule" id="PRU10143"/>
    </source>
</evidence>
<dbReference type="RefSeq" id="WP_070047819.1">
    <property type="nucleotide sequence ID" value="NZ_CBCSDO010000011.1"/>
</dbReference>
<feature type="signal peptide" evidence="15">
    <location>
        <begin position="1"/>
        <end position="30"/>
    </location>
</feature>
<dbReference type="Pfam" id="PF00593">
    <property type="entry name" value="TonB_dep_Rec_b-barrel"/>
    <property type="match status" value="1"/>
</dbReference>
<dbReference type="STRING" id="1628148.BI198_00740"/>
<feature type="chain" id="PRO_5009200251" evidence="15">
    <location>
        <begin position="31"/>
        <end position="745"/>
    </location>
</feature>
<evidence type="ECO:0000256" key="8">
    <source>
        <dbReference type="ARBA" id="ARBA00023077"/>
    </source>
</evidence>
<evidence type="ECO:0000256" key="3">
    <source>
        <dbReference type="ARBA" id="ARBA00022452"/>
    </source>
</evidence>
<comment type="similarity">
    <text evidence="11 13">Belongs to the TonB-dependent receptor family.</text>
</comment>
<keyword evidence="18" id="KW-0675">Receptor</keyword>
<evidence type="ECO:0000259" key="16">
    <source>
        <dbReference type="Pfam" id="PF00593"/>
    </source>
</evidence>
<keyword evidence="2 11" id="KW-0813">Transport</keyword>
<dbReference type="EMBL" id="MKEK01000001">
    <property type="protein sequence ID" value="OEY68252.1"/>
    <property type="molecule type" value="Genomic_DNA"/>
</dbReference>
<comment type="caution">
    <text evidence="18">The sequence shown here is derived from an EMBL/GenBank/DDBJ whole genome shotgun (WGS) entry which is preliminary data.</text>
</comment>
<name>A0A1E7Q248_9GAMM</name>
<sequence length="745" mass="81192">MTPFTKSVLATAIHASLFTAAIGLSSVANAQESDKAQASQELETITVTAQKRTQSIQEVPISIATLSGEKFDSIFSSGDDITALAIKVPGLYAETSNGRAAPRFYIRGLGNTDFDLASSQPVSIVMDEVVMENVILKSFPLFDVQQVEVIRGPQGTLFGRNTTAGIIKFDSVKPTQDFDAYAKTTVGTMGMFHVEGAVAGGLTDELSARVSLLSQHRSNWIDNSFTAENDVMGGYDERAGRLQFLYEANDFNALLNVHSRNYDGTSSMFRKNILTPGSNNLNENYDRDTVAYDAPGYNRQNYDAWGASLKFDFMLDGMTFTSISALERADGGGIGDIDGGNPSEAGPANPDSAVTTDQLKDLKQITQEIRLASDTDGPLGWQVGAFYFDSTFGVSSIDGFFGTTDVFHGNTSWSVFGQSSYKLTDQLDVTAGVRYTDDEKTFYVGDQNVDSFALLIGFAQIQDYAPIKVSDDNISWELSANYRLTNKTSLFARVADGFRAQSIQGRDVAFEAPPSVAKSETIMSYEFGAKSDLLDNTLRLNGAVFYYVIDDIQLSAVGGETQGNQLINADKGVGYGFEVDFDYRMLANLSVGGGFSYNHTELKDKNLTVQPCGSGMCTVLDPVNGDGLALINGNPFPQAPETILTLNARYDFPVEGGEVYIYGDYQLQGKTNLFLYESAEFKSNNNHEAGLRVAYINYNSNYEVGVFGRNITDQDNLKGAIDFSNLTGFVNEPRSFGVDFKISFY</sequence>
<dbReference type="AlphaFoldDB" id="A0A1E7Q248"/>
<feature type="region of interest" description="Disordered" evidence="14">
    <location>
        <begin position="333"/>
        <end position="354"/>
    </location>
</feature>
<evidence type="ECO:0000256" key="15">
    <source>
        <dbReference type="SAM" id="SignalP"/>
    </source>
</evidence>
<dbReference type="Proteomes" id="UP000242258">
    <property type="component" value="Unassembled WGS sequence"/>
</dbReference>
<dbReference type="InterPro" id="IPR036942">
    <property type="entry name" value="Beta-barrel_TonB_sf"/>
</dbReference>
<dbReference type="PROSITE" id="PS00430">
    <property type="entry name" value="TONB_DEPENDENT_REC_1"/>
    <property type="match status" value="1"/>
</dbReference>
<evidence type="ECO:0000313" key="18">
    <source>
        <dbReference type="EMBL" id="OEY68252.1"/>
    </source>
</evidence>
<evidence type="ECO:0000256" key="13">
    <source>
        <dbReference type="RuleBase" id="RU003357"/>
    </source>
</evidence>
<dbReference type="PANTHER" id="PTHR32552:SF81">
    <property type="entry name" value="TONB-DEPENDENT OUTER MEMBRANE RECEPTOR"/>
    <property type="match status" value="1"/>
</dbReference>
<dbReference type="InterPro" id="IPR000531">
    <property type="entry name" value="Beta-barrel_TonB"/>
</dbReference>
<reference evidence="19" key="1">
    <citation type="submission" date="2016-09" db="EMBL/GenBank/DDBJ databases">
        <authorList>
            <person name="Wan X."/>
            <person name="Hou S."/>
        </authorList>
    </citation>
    <scope>NUCLEOTIDE SEQUENCE [LARGE SCALE GENOMIC DNA]</scope>
    <source>
        <strain evidence="19">KH87</strain>
    </source>
</reference>
<evidence type="ECO:0000256" key="5">
    <source>
        <dbReference type="ARBA" id="ARBA00022692"/>
    </source>
</evidence>
<keyword evidence="10 11" id="KW-0998">Cell outer membrane</keyword>
<dbReference type="PROSITE" id="PS52016">
    <property type="entry name" value="TONB_DEPENDENT_REC_3"/>
    <property type="match status" value="1"/>
</dbReference>
<evidence type="ECO:0000313" key="19">
    <source>
        <dbReference type="Proteomes" id="UP000242258"/>
    </source>
</evidence>
<evidence type="ECO:0000256" key="6">
    <source>
        <dbReference type="ARBA" id="ARBA00023004"/>
    </source>
</evidence>
<dbReference type="InterPro" id="IPR012910">
    <property type="entry name" value="Plug_dom"/>
</dbReference>
<organism evidence="18 19">
    <name type="scientific">Rheinheimera salexigens</name>
    <dbReference type="NCBI Taxonomy" id="1628148"/>
    <lineage>
        <taxon>Bacteria</taxon>
        <taxon>Pseudomonadati</taxon>
        <taxon>Pseudomonadota</taxon>
        <taxon>Gammaproteobacteria</taxon>
        <taxon>Chromatiales</taxon>
        <taxon>Chromatiaceae</taxon>
        <taxon>Rheinheimera</taxon>
    </lineage>
</organism>
<keyword evidence="6" id="KW-0408">Iron</keyword>
<protein>
    <submittedName>
        <fullName evidence="18">TonB-dependent receptor</fullName>
    </submittedName>
</protein>
<evidence type="ECO:0000256" key="10">
    <source>
        <dbReference type="ARBA" id="ARBA00023237"/>
    </source>
</evidence>
<keyword evidence="9 11" id="KW-0472">Membrane</keyword>
<dbReference type="InterPro" id="IPR039426">
    <property type="entry name" value="TonB-dep_rcpt-like"/>
</dbReference>